<gene>
    <name evidence="1" type="primary">RvY_16621-1</name>
    <name evidence="1" type="synonym">RvY_16621.1</name>
    <name evidence="1" type="ORF">RvY_16621</name>
</gene>
<protein>
    <submittedName>
        <fullName evidence="1">Uncharacterized protein</fullName>
    </submittedName>
</protein>
<sequence>MMVVNCGHVLFYKFSVSIRNSSFNEVSLINLRANNDIEKQRNAVHKNILGSTKPKQAVLPVLSRDLERLNGSF</sequence>
<comment type="caution">
    <text evidence="1">The sequence shown here is derived from an EMBL/GenBank/DDBJ whole genome shotgun (WGS) entry which is preliminary data.</text>
</comment>
<proteinExistence type="predicted"/>
<evidence type="ECO:0000313" key="1">
    <source>
        <dbReference type="EMBL" id="GAV06670.1"/>
    </source>
</evidence>
<evidence type="ECO:0000313" key="2">
    <source>
        <dbReference type="Proteomes" id="UP000186922"/>
    </source>
</evidence>
<name>A0A1D1VZ50_RAMVA</name>
<reference evidence="1 2" key="1">
    <citation type="journal article" date="2016" name="Nat. Commun.">
        <title>Extremotolerant tardigrade genome and improved radiotolerance of human cultured cells by tardigrade-unique protein.</title>
        <authorList>
            <person name="Hashimoto T."/>
            <person name="Horikawa D.D."/>
            <person name="Saito Y."/>
            <person name="Kuwahara H."/>
            <person name="Kozuka-Hata H."/>
            <person name="Shin-I T."/>
            <person name="Minakuchi Y."/>
            <person name="Ohishi K."/>
            <person name="Motoyama A."/>
            <person name="Aizu T."/>
            <person name="Enomoto A."/>
            <person name="Kondo K."/>
            <person name="Tanaka S."/>
            <person name="Hara Y."/>
            <person name="Koshikawa S."/>
            <person name="Sagara H."/>
            <person name="Miura T."/>
            <person name="Yokobori S."/>
            <person name="Miyagawa K."/>
            <person name="Suzuki Y."/>
            <person name="Kubo T."/>
            <person name="Oyama M."/>
            <person name="Kohara Y."/>
            <person name="Fujiyama A."/>
            <person name="Arakawa K."/>
            <person name="Katayama T."/>
            <person name="Toyoda A."/>
            <person name="Kunieda T."/>
        </authorList>
    </citation>
    <scope>NUCLEOTIDE SEQUENCE [LARGE SCALE GENOMIC DNA]</scope>
    <source>
        <strain evidence="1 2">YOKOZUNA-1</strain>
    </source>
</reference>
<organism evidence="1 2">
    <name type="scientific">Ramazzottius varieornatus</name>
    <name type="common">Water bear</name>
    <name type="synonym">Tardigrade</name>
    <dbReference type="NCBI Taxonomy" id="947166"/>
    <lineage>
        <taxon>Eukaryota</taxon>
        <taxon>Metazoa</taxon>
        <taxon>Ecdysozoa</taxon>
        <taxon>Tardigrada</taxon>
        <taxon>Eutardigrada</taxon>
        <taxon>Parachela</taxon>
        <taxon>Hypsibioidea</taxon>
        <taxon>Ramazzottiidae</taxon>
        <taxon>Ramazzottius</taxon>
    </lineage>
</organism>
<dbReference type="EMBL" id="BDGG01000014">
    <property type="protein sequence ID" value="GAV06670.1"/>
    <property type="molecule type" value="Genomic_DNA"/>
</dbReference>
<accession>A0A1D1VZ50</accession>
<keyword evidence="2" id="KW-1185">Reference proteome</keyword>
<dbReference type="AlphaFoldDB" id="A0A1D1VZ50"/>
<dbReference type="Proteomes" id="UP000186922">
    <property type="component" value="Unassembled WGS sequence"/>
</dbReference>